<accession>A0AAJ0BZI4</accession>
<evidence type="ECO:0000259" key="5">
    <source>
        <dbReference type="Pfam" id="PF13649"/>
    </source>
</evidence>
<keyword evidence="2" id="KW-0808">Transferase</keyword>
<dbReference type="GO" id="GO:0032259">
    <property type="term" value="P:methylation"/>
    <property type="evidence" value="ECO:0007669"/>
    <property type="project" value="UniProtKB-KW"/>
</dbReference>
<dbReference type="RefSeq" id="XP_060283606.1">
    <property type="nucleotide sequence ID" value="XM_060432980.1"/>
</dbReference>
<dbReference type="InterPro" id="IPR029063">
    <property type="entry name" value="SAM-dependent_MTases_sf"/>
</dbReference>
<name>A0AAJ0BZI4_9PEZI</name>
<proteinExistence type="inferred from homology"/>
<evidence type="ECO:0000313" key="7">
    <source>
        <dbReference type="Proteomes" id="UP001244011"/>
    </source>
</evidence>
<organism evidence="6 7">
    <name type="scientific">Phialemonium atrogriseum</name>
    <dbReference type="NCBI Taxonomy" id="1093897"/>
    <lineage>
        <taxon>Eukaryota</taxon>
        <taxon>Fungi</taxon>
        <taxon>Dikarya</taxon>
        <taxon>Ascomycota</taxon>
        <taxon>Pezizomycotina</taxon>
        <taxon>Sordariomycetes</taxon>
        <taxon>Sordariomycetidae</taxon>
        <taxon>Cephalothecales</taxon>
        <taxon>Cephalothecaceae</taxon>
        <taxon>Phialemonium</taxon>
    </lineage>
</organism>
<dbReference type="GO" id="GO:0008168">
    <property type="term" value="F:methyltransferase activity"/>
    <property type="evidence" value="ECO:0007669"/>
    <property type="project" value="UniProtKB-KW"/>
</dbReference>
<sequence length="277" mass="31092">MTANVPRVGSRDQTVKWFDKTVTVPPQARDLLENYSRVSAEDVENHVIALRDKAWEVWPYPCLGQFRFLELNLAGRADLYPRLVARLRGGDRFLDVGCCLGQDIRKLVHDGVPGENLVGAELNGGFIDLGYELFRDRDTLGARFVTADILDGEGAWRGFEGQMDVVQLGMILHLFSWDEQVKVFEHAIRVLKSDTKGAAIIGQATGNVDGLPGPSWDKSTFRHNAATFTKLIDEVSAKTGTEWDVKASLDEGLSIFDGKRTWDDPKTRRLLFEIEKR</sequence>
<reference evidence="6" key="1">
    <citation type="submission" date="2023-06" db="EMBL/GenBank/DDBJ databases">
        <title>Genome-scale phylogeny and comparative genomics of the fungal order Sordariales.</title>
        <authorList>
            <consortium name="Lawrence Berkeley National Laboratory"/>
            <person name="Hensen N."/>
            <person name="Bonometti L."/>
            <person name="Westerberg I."/>
            <person name="Brannstrom I.O."/>
            <person name="Guillou S."/>
            <person name="Cros-Aarteil S."/>
            <person name="Calhoun S."/>
            <person name="Haridas S."/>
            <person name="Kuo A."/>
            <person name="Mondo S."/>
            <person name="Pangilinan J."/>
            <person name="Riley R."/>
            <person name="Labutti K."/>
            <person name="Andreopoulos B."/>
            <person name="Lipzen A."/>
            <person name="Chen C."/>
            <person name="Yanf M."/>
            <person name="Daum C."/>
            <person name="Ng V."/>
            <person name="Clum A."/>
            <person name="Steindorff A."/>
            <person name="Ohm R."/>
            <person name="Martin F."/>
            <person name="Silar P."/>
            <person name="Natvig D."/>
            <person name="Lalanne C."/>
            <person name="Gautier V."/>
            <person name="Ament-Velasquez S.L."/>
            <person name="Kruys A."/>
            <person name="Hutchinson M.I."/>
            <person name="Powell A.J."/>
            <person name="Barry K."/>
            <person name="Miller A.N."/>
            <person name="Grigoriev I.V."/>
            <person name="Debuchy R."/>
            <person name="Gladieux P."/>
            <person name="Thoren M.H."/>
            <person name="Johannesson H."/>
        </authorList>
    </citation>
    <scope>NUCLEOTIDE SEQUENCE</scope>
    <source>
        <strain evidence="6">8032-3</strain>
    </source>
</reference>
<keyword evidence="6" id="KW-0489">Methyltransferase</keyword>
<evidence type="ECO:0000313" key="6">
    <source>
        <dbReference type="EMBL" id="KAK1767393.1"/>
    </source>
</evidence>
<dbReference type="AlphaFoldDB" id="A0AAJ0BZI4"/>
<evidence type="ECO:0000256" key="4">
    <source>
        <dbReference type="ARBA" id="ARBA00038314"/>
    </source>
</evidence>
<comment type="similarity">
    <text evidence="4">Belongs to the class I-like SAM-binding methyltransferase superfamily.</text>
</comment>
<dbReference type="PANTHER" id="PTHR35897:SF1">
    <property type="entry name" value="METHYLTRANSFERASE AUSD"/>
    <property type="match status" value="1"/>
</dbReference>
<keyword evidence="3" id="KW-0949">S-adenosyl-L-methionine</keyword>
<gene>
    <name evidence="6" type="ORF">QBC33DRAFT_67410</name>
</gene>
<keyword evidence="7" id="KW-1185">Reference proteome</keyword>
<comment type="pathway">
    <text evidence="1">Secondary metabolite biosynthesis.</text>
</comment>
<dbReference type="Gene3D" id="3.40.50.150">
    <property type="entry name" value="Vaccinia Virus protein VP39"/>
    <property type="match status" value="1"/>
</dbReference>
<dbReference type="PANTHER" id="PTHR35897">
    <property type="entry name" value="METHYLTRANSFERASE AUSD"/>
    <property type="match status" value="1"/>
</dbReference>
<dbReference type="GeneID" id="85316167"/>
<evidence type="ECO:0000256" key="3">
    <source>
        <dbReference type="ARBA" id="ARBA00022691"/>
    </source>
</evidence>
<dbReference type="Pfam" id="PF13649">
    <property type="entry name" value="Methyltransf_25"/>
    <property type="match status" value="1"/>
</dbReference>
<evidence type="ECO:0000256" key="2">
    <source>
        <dbReference type="ARBA" id="ARBA00022679"/>
    </source>
</evidence>
<comment type="caution">
    <text evidence="6">The sequence shown here is derived from an EMBL/GenBank/DDBJ whole genome shotgun (WGS) entry which is preliminary data.</text>
</comment>
<dbReference type="InterPro" id="IPR051654">
    <property type="entry name" value="Meroterpenoid_MTases"/>
</dbReference>
<dbReference type="EMBL" id="MU839008">
    <property type="protein sequence ID" value="KAK1767393.1"/>
    <property type="molecule type" value="Genomic_DNA"/>
</dbReference>
<feature type="domain" description="Methyltransferase" evidence="5">
    <location>
        <begin position="94"/>
        <end position="193"/>
    </location>
</feature>
<dbReference type="InterPro" id="IPR041698">
    <property type="entry name" value="Methyltransf_25"/>
</dbReference>
<dbReference type="SUPFAM" id="SSF53335">
    <property type="entry name" value="S-adenosyl-L-methionine-dependent methyltransferases"/>
    <property type="match status" value="1"/>
</dbReference>
<dbReference type="Proteomes" id="UP001244011">
    <property type="component" value="Unassembled WGS sequence"/>
</dbReference>
<protein>
    <submittedName>
        <fullName evidence="6">Methyltransferase</fullName>
    </submittedName>
</protein>
<evidence type="ECO:0000256" key="1">
    <source>
        <dbReference type="ARBA" id="ARBA00005179"/>
    </source>
</evidence>